<gene>
    <name evidence="1" type="ORF">HJG60_017041</name>
</gene>
<reference evidence="1 2" key="1">
    <citation type="journal article" date="2020" name="Nature">
        <title>Six reference-quality genomes reveal evolution of bat adaptations.</title>
        <authorList>
            <person name="Jebb D."/>
            <person name="Huang Z."/>
            <person name="Pippel M."/>
            <person name="Hughes G.M."/>
            <person name="Lavrichenko K."/>
            <person name="Devanna P."/>
            <person name="Winkler S."/>
            <person name="Jermiin L.S."/>
            <person name="Skirmuntt E.C."/>
            <person name="Katzourakis A."/>
            <person name="Burkitt-Gray L."/>
            <person name="Ray D.A."/>
            <person name="Sullivan K.A.M."/>
            <person name="Roscito J.G."/>
            <person name="Kirilenko B.M."/>
            <person name="Davalos L.M."/>
            <person name="Corthals A.P."/>
            <person name="Power M.L."/>
            <person name="Jones G."/>
            <person name="Ransome R.D."/>
            <person name="Dechmann D.K.N."/>
            <person name="Locatelli A.G."/>
            <person name="Puechmaille S.J."/>
            <person name="Fedrigo O."/>
            <person name="Jarvis E.D."/>
            <person name="Hiller M."/>
            <person name="Vernes S.C."/>
            <person name="Myers E.W."/>
            <person name="Teeling E.C."/>
        </authorList>
    </citation>
    <scope>NUCLEOTIDE SEQUENCE [LARGE SCALE GENOMIC DNA]</scope>
    <source>
        <strain evidence="1">Bat1K_MPI-CBG_1</strain>
    </source>
</reference>
<comment type="caution">
    <text evidence="1">The sequence shown here is derived from an EMBL/GenBank/DDBJ whole genome shotgun (WGS) entry which is preliminary data.</text>
</comment>
<protein>
    <submittedName>
        <fullName evidence="1">Uncharacterized protein</fullName>
    </submittedName>
</protein>
<organism evidence="1 2">
    <name type="scientific">Phyllostomus discolor</name>
    <name type="common">pale spear-nosed bat</name>
    <dbReference type="NCBI Taxonomy" id="89673"/>
    <lineage>
        <taxon>Eukaryota</taxon>
        <taxon>Metazoa</taxon>
        <taxon>Chordata</taxon>
        <taxon>Craniata</taxon>
        <taxon>Vertebrata</taxon>
        <taxon>Euteleostomi</taxon>
        <taxon>Mammalia</taxon>
        <taxon>Eutheria</taxon>
        <taxon>Laurasiatheria</taxon>
        <taxon>Chiroptera</taxon>
        <taxon>Yangochiroptera</taxon>
        <taxon>Phyllostomidae</taxon>
        <taxon>Phyllostominae</taxon>
        <taxon>Phyllostomus</taxon>
    </lineage>
</organism>
<accession>A0A833ZCC7</accession>
<dbReference type="EMBL" id="JABVXQ010000009">
    <property type="protein sequence ID" value="KAF6091449.1"/>
    <property type="molecule type" value="Genomic_DNA"/>
</dbReference>
<dbReference type="AlphaFoldDB" id="A0A833ZCC7"/>
<evidence type="ECO:0000313" key="2">
    <source>
        <dbReference type="Proteomes" id="UP000664940"/>
    </source>
</evidence>
<evidence type="ECO:0000313" key="1">
    <source>
        <dbReference type="EMBL" id="KAF6091449.1"/>
    </source>
</evidence>
<dbReference type="Proteomes" id="UP000664940">
    <property type="component" value="Unassembled WGS sequence"/>
</dbReference>
<sequence>MSCTAAASWRRWASKTLIPTANPSVYRRHMRPKGMSS</sequence>
<proteinExistence type="predicted"/>
<name>A0A833ZCC7_9CHIR</name>